<keyword evidence="9" id="KW-1185">Reference proteome</keyword>
<dbReference type="PANTHER" id="PTHR46600">
    <property type="entry name" value="THAP DOMAIN-CONTAINING"/>
    <property type="match status" value="1"/>
</dbReference>
<dbReference type="Proteomes" id="UP001321473">
    <property type="component" value="Unassembled WGS sequence"/>
</dbReference>
<evidence type="ECO:0000256" key="2">
    <source>
        <dbReference type="ARBA" id="ARBA00022771"/>
    </source>
</evidence>
<feature type="domain" description="THAP-type" evidence="7">
    <location>
        <begin position="1"/>
        <end position="70"/>
    </location>
</feature>
<keyword evidence="2 5" id="KW-0863">Zinc-finger</keyword>
<keyword evidence="1" id="KW-0479">Metal-binding</keyword>
<organism evidence="8 9">
    <name type="scientific">Amblyomma americanum</name>
    <name type="common">Lone star tick</name>
    <dbReference type="NCBI Taxonomy" id="6943"/>
    <lineage>
        <taxon>Eukaryota</taxon>
        <taxon>Metazoa</taxon>
        <taxon>Ecdysozoa</taxon>
        <taxon>Arthropoda</taxon>
        <taxon>Chelicerata</taxon>
        <taxon>Arachnida</taxon>
        <taxon>Acari</taxon>
        <taxon>Parasitiformes</taxon>
        <taxon>Ixodida</taxon>
        <taxon>Ixodoidea</taxon>
        <taxon>Ixodidae</taxon>
        <taxon>Amblyomminae</taxon>
        <taxon>Amblyomma</taxon>
    </lineage>
</organism>
<dbReference type="SUPFAM" id="SSF57716">
    <property type="entry name" value="Glucocorticoid receptor-like (DNA-binding domain)"/>
    <property type="match status" value="1"/>
</dbReference>
<evidence type="ECO:0000256" key="1">
    <source>
        <dbReference type="ARBA" id="ARBA00022723"/>
    </source>
</evidence>
<evidence type="ECO:0000256" key="3">
    <source>
        <dbReference type="ARBA" id="ARBA00022833"/>
    </source>
</evidence>
<feature type="region of interest" description="Disordered" evidence="6">
    <location>
        <begin position="91"/>
        <end position="117"/>
    </location>
</feature>
<dbReference type="InterPro" id="IPR026516">
    <property type="entry name" value="THAP1/10"/>
</dbReference>
<dbReference type="InterPro" id="IPR006612">
    <property type="entry name" value="THAP_Znf"/>
</dbReference>
<dbReference type="PANTHER" id="PTHR46600:SF11">
    <property type="entry name" value="THAP DOMAIN-CONTAINING PROTEIN 10"/>
    <property type="match status" value="1"/>
</dbReference>
<dbReference type="GO" id="GO:0043565">
    <property type="term" value="F:sequence-specific DNA binding"/>
    <property type="evidence" value="ECO:0007669"/>
    <property type="project" value="InterPro"/>
</dbReference>
<dbReference type="AlphaFoldDB" id="A0AAQ4EFG7"/>
<dbReference type="GO" id="GO:0008270">
    <property type="term" value="F:zinc ion binding"/>
    <property type="evidence" value="ECO:0007669"/>
    <property type="project" value="UniProtKB-KW"/>
</dbReference>
<gene>
    <name evidence="8" type="ORF">V5799_012078</name>
</gene>
<reference evidence="8 9" key="1">
    <citation type="journal article" date="2023" name="Arcadia Sci">
        <title>De novo assembly of a long-read Amblyomma americanum tick genome.</title>
        <authorList>
            <person name="Chou S."/>
            <person name="Poskanzer K.E."/>
            <person name="Rollins M."/>
            <person name="Thuy-Boun P.S."/>
        </authorList>
    </citation>
    <scope>NUCLEOTIDE SEQUENCE [LARGE SCALE GENOMIC DNA]</scope>
    <source>
        <strain evidence="8">F_SG_1</strain>
        <tissue evidence="8">Salivary glands</tissue>
    </source>
</reference>
<evidence type="ECO:0000313" key="9">
    <source>
        <dbReference type="Proteomes" id="UP001321473"/>
    </source>
</evidence>
<evidence type="ECO:0000256" key="6">
    <source>
        <dbReference type="SAM" id="MobiDB-lite"/>
    </source>
</evidence>
<proteinExistence type="predicted"/>
<protein>
    <recommendedName>
        <fullName evidence="7">THAP-type domain-containing protein</fullName>
    </recommendedName>
</protein>
<evidence type="ECO:0000259" key="7">
    <source>
        <dbReference type="PROSITE" id="PS50950"/>
    </source>
</evidence>
<dbReference type="SMART" id="SM00980">
    <property type="entry name" value="THAP"/>
    <property type="match status" value="1"/>
</dbReference>
<name>A0AAQ4EFG7_AMBAM</name>
<evidence type="ECO:0000256" key="5">
    <source>
        <dbReference type="PROSITE-ProRule" id="PRU00309"/>
    </source>
</evidence>
<sequence>MSAPEARFHKFPGREYERERRQRWIAAVRRRNADGSPWVPTRNSRVCSYHFVDGKKSDDPRKPGYVPTIFPRAYSCSKAVGSKRLQRCDDSGSSVRQLLRPPDGRGVTRGGVKAGRKSVGTQTRRCVRYSEMDATNFFSCCRTGCDAQTQTDLARRKSDALATSFEVRTLHVMF</sequence>
<accession>A0AAQ4EFG7</accession>
<evidence type="ECO:0000256" key="4">
    <source>
        <dbReference type="ARBA" id="ARBA00023125"/>
    </source>
</evidence>
<keyword evidence="3" id="KW-0862">Zinc</keyword>
<dbReference type="Pfam" id="PF05485">
    <property type="entry name" value="THAP"/>
    <property type="match status" value="1"/>
</dbReference>
<dbReference type="EMBL" id="JARKHS020016976">
    <property type="protein sequence ID" value="KAK8773392.1"/>
    <property type="molecule type" value="Genomic_DNA"/>
</dbReference>
<keyword evidence="4 5" id="KW-0238">DNA-binding</keyword>
<dbReference type="PROSITE" id="PS50950">
    <property type="entry name" value="ZF_THAP"/>
    <property type="match status" value="1"/>
</dbReference>
<comment type="caution">
    <text evidence="8">The sequence shown here is derived from an EMBL/GenBank/DDBJ whole genome shotgun (WGS) entry which is preliminary data.</text>
</comment>
<evidence type="ECO:0000313" key="8">
    <source>
        <dbReference type="EMBL" id="KAK8773392.1"/>
    </source>
</evidence>